<evidence type="ECO:0000256" key="2">
    <source>
        <dbReference type="SAM" id="SignalP"/>
    </source>
</evidence>
<dbReference type="Proteomes" id="UP001500443">
    <property type="component" value="Unassembled WGS sequence"/>
</dbReference>
<feature type="signal peptide" evidence="2">
    <location>
        <begin position="1"/>
        <end position="28"/>
    </location>
</feature>
<dbReference type="EMBL" id="BAAAPF010000535">
    <property type="protein sequence ID" value="GAA1513936.1"/>
    <property type="molecule type" value="Genomic_DNA"/>
</dbReference>
<evidence type="ECO:0008006" key="5">
    <source>
        <dbReference type="Google" id="ProtNLM"/>
    </source>
</evidence>
<gene>
    <name evidence="3" type="ORF">GCM10009802_66580</name>
</gene>
<proteinExistence type="predicted"/>
<dbReference type="RefSeq" id="WP_344295951.1">
    <property type="nucleotide sequence ID" value="NZ_BAAAPF010000535.1"/>
</dbReference>
<protein>
    <recommendedName>
        <fullName evidence="5">Tat pathway signal sequence domain protein</fullName>
    </recommendedName>
</protein>
<reference evidence="3 4" key="1">
    <citation type="journal article" date="2019" name="Int. J. Syst. Evol. Microbiol.">
        <title>The Global Catalogue of Microorganisms (GCM) 10K type strain sequencing project: providing services to taxonomists for standard genome sequencing and annotation.</title>
        <authorList>
            <consortium name="The Broad Institute Genomics Platform"/>
            <consortium name="The Broad Institute Genome Sequencing Center for Infectious Disease"/>
            <person name="Wu L."/>
            <person name="Ma J."/>
        </authorList>
    </citation>
    <scope>NUCLEOTIDE SEQUENCE [LARGE SCALE GENOMIC DNA]</scope>
    <source>
        <strain evidence="3 4">JCM 15481</strain>
    </source>
</reference>
<comment type="caution">
    <text evidence="3">The sequence shown here is derived from an EMBL/GenBank/DDBJ whole genome shotgun (WGS) entry which is preliminary data.</text>
</comment>
<keyword evidence="2" id="KW-0732">Signal</keyword>
<sequence length="259" mass="26708">MRQRVAWGALTAVAGTAAAVVVALPLGAAGDDRQDGEPGVSASSPAPGALGTPGAGGPGTAPLPTGRTGTGGDPLTADEERRAEQLALAGDRSLRTESEGVRGRAGVPQLVSTDLADSSVSAGDDRIAEVYFYDYATDTLVLKSVDLVDNEVVDTVESTGSQPPPAAAEAEAAADLLVDSPVGAGLRQDYEAATGEELTGARQLQVQGMTYTARPGDSGGLERCGEHRCVRLFTRVEDGPWIDTRDYVIDLSERKVHHA</sequence>
<evidence type="ECO:0000313" key="3">
    <source>
        <dbReference type="EMBL" id="GAA1513936.1"/>
    </source>
</evidence>
<accession>A0ABN2A9K8</accession>
<name>A0ABN2A9K8_9ACTN</name>
<organism evidence="3 4">
    <name type="scientific">Streptomyces synnematoformans</name>
    <dbReference type="NCBI Taxonomy" id="415721"/>
    <lineage>
        <taxon>Bacteria</taxon>
        <taxon>Bacillati</taxon>
        <taxon>Actinomycetota</taxon>
        <taxon>Actinomycetes</taxon>
        <taxon>Kitasatosporales</taxon>
        <taxon>Streptomycetaceae</taxon>
        <taxon>Streptomyces</taxon>
    </lineage>
</organism>
<evidence type="ECO:0000256" key="1">
    <source>
        <dbReference type="SAM" id="MobiDB-lite"/>
    </source>
</evidence>
<feature type="compositionally biased region" description="Low complexity" evidence="1">
    <location>
        <begin position="37"/>
        <end position="50"/>
    </location>
</feature>
<evidence type="ECO:0000313" key="4">
    <source>
        <dbReference type="Proteomes" id="UP001500443"/>
    </source>
</evidence>
<feature type="region of interest" description="Disordered" evidence="1">
    <location>
        <begin position="29"/>
        <end position="76"/>
    </location>
</feature>
<keyword evidence="4" id="KW-1185">Reference proteome</keyword>
<feature type="chain" id="PRO_5046804926" description="Tat pathway signal sequence domain protein" evidence="2">
    <location>
        <begin position="29"/>
        <end position="259"/>
    </location>
</feature>